<name>A0A5B8XFN5_9RICK</name>
<feature type="transmembrane region" description="Helical" evidence="1">
    <location>
        <begin position="552"/>
        <end position="574"/>
    </location>
</feature>
<keyword evidence="1" id="KW-0812">Transmembrane</keyword>
<sequence>MKRNFKLSNQFFNQQQNQKIGKSQEWKERKWSKEHAKEIAEGFINGNLENNYTSFGLTQEIYTVIKNAFDQELKINPSINITSLWQVVFAAFIICNLQTLGANAQITDGEKQAILRISNNYKRNLQEISGNITNGNFTMNDTHVMLNCDDGLNFTMKRNETVYQRLMEATDISNTSYNRTIGEVRDPTKICDPSQISKPDDTFSDMRHDYFQNGGISYEEFVTGKKSDSLDIPQMQKASNITSGCGVNKFQFQEVDKNQTNCSTINVENKEDQYIIDTLERNQNEIREITGNTKEVSHITNVVVLKDKKEADECIGLNLAGGIYDPNTNRIFYNKVIFTDRSQENITYTEDSTTNINNVKNYFTIDLLLHEYNHLCGLPHSFQNGNNTDSTKSIVSLGKKDNTTDEASIGYISTMSYAYKNITAIQDVTMYHLDNVVLPQINNITDDNKKSECLKAYNFLRDSTINYTMPLVDQEKIQRLHLPIENHFSELTPGAEIKKVITALRVLHENGAIVGLPSNTQFSNTLSDATEYRKTWDPSASASNDKTDNTTAIIAGSAAGGAAVALMLSTYCGYKCYKNHKKKKFEYVETQVMSGERPKIRDLGGGVIIAG</sequence>
<dbReference type="Proteomes" id="UP000321934">
    <property type="component" value="Chromosome"/>
</dbReference>
<dbReference type="GO" id="GO:0008237">
    <property type="term" value="F:metallopeptidase activity"/>
    <property type="evidence" value="ECO:0007669"/>
    <property type="project" value="InterPro"/>
</dbReference>
<dbReference type="AlphaFoldDB" id="A0A5B8XFN5"/>
<dbReference type="RefSeq" id="WP_146820474.1">
    <property type="nucleotide sequence ID" value="NZ_CP029077.1"/>
</dbReference>
<dbReference type="Gene3D" id="3.40.390.10">
    <property type="entry name" value="Collagenase (Catalytic Domain)"/>
    <property type="match status" value="1"/>
</dbReference>
<accession>A0A5B8XFN5</accession>
<keyword evidence="3" id="KW-1185">Reference proteome</keyword>
<dbReference type="InterPro" id="IPR024079">
    <property type="entry name" value="MetalloPept_cat_dom_sf"/>
</dbReference>
<organism evidence="2 3">
    <name type="scientific">Candidatus Deianiraea vastatrix</name>
    <dbReference type="NCBI Taxonomy" id="2163644"/>
    <lineage>
        <taxon>Bacteria</taxon>
        <taxon>Pseudomonadati</taxon>
        <taxon>Pseudomonadota</taxon>
        <taxon>Alphaproteobacteria</taxon>
        <taxon>Rickettsiales</taxon>
        <taxon>Candidatus Deianiraeaceae</taxon>
        <taxon>Candidatus Deianiraea</taxon>
    </lineage>
</organism>
<keyword evidence="1" id="KW-0472">Membrane</keyword>
<keyword evidence="1" id="KW-1133">Transmembrane helix</keyword>
<evidence type="ECO:0000313" key="3">
    <source>
        <dbReference type="Proteomes" id="UP000321934"/>
    </source>
</evidence>
<reference evidence="2 3" key="1">
    <citation type="journal article" date="2019" name="ISME J.">
        <title>Deianiraea, an extracellular bacterium associated with the ciliate Paramecium, suggests an alternative scenario for the evolution of Rickettsiales.</title>
        <authorList>
            <person name="Castelli M."/>
            <person name="Sabaneyeva E."/>
            <person name="Lanzoni O."/>
            <person name="Lebedeva N."/>
            <person name="Floriano A.M."/>
            <person name="Gaiarsa S."/>
            <person name="Benken K."/>
            <person name="Modeo L."/>
            <person name="Bandi C."/>
            <person name="Potekhin A."/>
            <person name="Sassera D."/>
            <person name="Petroni G."/>
        </authorList>
    </citation>
    <scope>NUCLEOTIDE SEQUENCE [LARGE SCALE GENOMIC DNA]</scope>
    <source>
        <strain evidence="2">CyL4-1</strain>
    </source>
</reference>
<evidence type="ECO:0000256" key="1">
    <source>
        <dbReference type="SAM" id="Phobius"/>
    </source>
</evidence>
<protein>
    <submittedName>
        <fullName evidence="2">Uncharacterized protein</fullName>
    </submittedName>
</protein>
<proteinExistence type="predicted"/>
<gene>
    <name evidence="2" type="ORF">Deia_00380</name>
</gene>
<evidence type="ECO:0000313" key="2">
    <source>
        <dbReference type="EMBL" id="QED23184.1"/>
    </source>
</evidence>
<dbReference type="EMBL" id="CP029077">
    <property type="protein sequence ID" value="QED23184.1"/>
    <property type="molecule type" value="Genomic_DNA"/>
</dbReference>